<feature type="transmembrane region" description="Helical" evidence="6">
    <location>
        <begin position="171"/>
        <end position="188"/>
    </location>
</feature>
<dbReference type="PANTHER" id="PTHR30474">
    <property type="entry name" value="CELL CYCLE PROTEIN"/>
    <property type="match status" value="1"/>
</dbReference>
<feature type="transmembrane region" description="Helical" evidence="6">
    <location>
        <begin position="43"/>
        <end position="63"/>
    </location>
</feature>
<feature type="transmembrane region" description="Helical" evidence="6">
    <location>
        <begin position="194"/>
        <end position="212"/>
    </location>
</feature>
<keyword evidence="3" id="KW-0133">Cell shape</keyword>
<dbReference type="PANTHER" id="PTHR30474:SF14">
    <property type="entry name" value="CELL CYCLE PROTEIN"/>
    <property type="match status" value="1"/>
</dbReference>
<feature type="transmembrane region" description="Helical" evidence="6">
    <location>
        <begin position="377"/>
        <end position="397"/>
    </location>
</feature>
<feature type="transmembrane region" description="Helical" evidence="6">
    <location>
        <begin position="138"/>
        <end position="159"/>
    </location>
</feature>
<dbReference type="EMBL" id="CAESAN010000004">
    <property type="protein sequence ID" value="CAB4334694.1"/>
    <property type="molecule type" value="Genomic_DNA"/>
</dbReference>
<feature type="transmembrane region" description="Helical" evidence="6">
    <location>
        <begin position="309"/>
        <end position="326"/>
    </location>
</feature>
<dbReference type="PROSITE" id="PS00428">
    <property type="entry name" value="FTSW_RODA_SPOVE"/>
    <property type="match status" value="1"/>
</dbReference>
<keyword evidence="5 6" id="KW-0472">Membrane</keyword>
<dbReference type="AlphaFoldDB" id="A0A6J5YWY3"/>
<name>A0A6J5YWY3_9ZZZZ</name>
<proteinExistence type="predicted"/>
<evidence type="ECO:0000256" key="5">
    <source>
        <dbReference type="ARBA" id="ARBA00023136"/>
    </source>
</evidence>
<evidence type="ECO:0000256" key="6">
    <source>
        <dbReference type="SAM" id="Phobius"/>
    </source>
</evidence>
<dbReference type="GO" id="GO:0032153">
    <property type="term" value="C:cell division site"/>
    <property type="evidence" value="ECO:0007669"/>
    <property type="project" value="TreeGrafter"/>
</dbReference>
<evidence type="ECO:0000256" key="4">
    <source>
        <dbReference type="ARBA" id="ARBA00022989"/>
    </source>
</evidence>
<feature type="transmembrane region" description="Helical" evidence="6">
    <location>
        <begin position="338"/>
        <end position="357"/>
    </location>
</feature>
<comment type="subcellular location">
    <subcellularLocation>
        <location evidence="1">Membrane</location>
        <topology evidence="1">Multi-pass membrane protein</topology>
    </subcellularLocation>
</comment>
<keyword evidence="2 6" id="KW-0812">Transmembrane</keyword>
<evidence type="ECO:0000256" key="2">
    <source>
        <dbReference type="ARBA" id="ARBA00022692"/>
    </source>
</evidence>
<dbReference type="InterPro" id="IPR011923">
    <property type="entry name" value="RodA/MrdB"/>
</dbReference>
<dbReference type="GO" id="GO:0051301">
    <property type="term" value="P:cell division"/>
    <property type="evidence" value="ECO:0007669"/>
    <property type="project" value="InterPro"/>
</dbReference>
<accession>A0A6J5YWY3</accession>
<dbReference type="InterPro" id="IPR001182">
    <property type="entry name" value="FtsW/RodA"/>
</dbReference>
<dbReference type="NCBIfam" id="TIGR02210">
    <property type="entry name" value="rodA_shape"/>
    <property type="match status" value="1"/>
</dbReference>
<reference evidence="7" key="1">
    <citation type="submission" date="2020-05" db="EMBL/GenBank/DDBJ databases">
        <authorList>
            <person name="Chiriac C."/>
            <person name="Salcher M."/>
            <person name="Ghai R."/>
            <person name="Kavagutti S V."/>
        </authorList>
    </citation>
    <scope>NUCLEOTIDE SEQUENCE</scope>
</reference>
<organism evidence="7">
    <name type="scientific">freshwater metagenome</name>
    <dbReference type="NCBI Taxonomy" id="449393"/>
    <lineage>
        <taxon>unclassified sequences</taxon>
        <taxon>metagenomes</taxon>
        <taxon>ecological metagenomes</taxon>
    </lineage>
</organism>
<dbReference type="GO" id="GO:0008360">
    <property type="term" value="P:regulation of cell shape"/>
    <property type="evidence" value="ECO:0007669"/>
    <property type="project" value="UniProtKB-KW"/>
</dbReference>
<evidence type="ECO:0000256" key="3">
    <source>
        <dbReference type="ARBA" id="ARBA00022960"/>
    </source>
</evidence>
<dbReference type="GO" id="GO:0015648">
    <property type="term" value="F:lipid-linked peptidoglycan transporter activity"/>
    <property type="evidence" value="ECO:0007669"/>
    <property type="project" value="TreeGrafter"/>
</dbReference>
<dbReference type="Pfam" id="PF01098">
    <property type="entry name" value="FTSW_RODA_SPOVE"/>
    <property type="match status" value="1"/>
</dbReference>
<dbReference type="GO" id="GO:0005886">
    <property type="term" value="C:plasma membrane"/>
    <property type="evidence" value="ECO:0007669"/>
    <property type="project" value="TreeGrafter"/>
</dbReference>
<dbReference type="InterPro" id="IPR018365">
    <property type="entry name" value="Cell_cycle_FtsW-rel_CS"/>
</dbReference>
<evidence type="ECO:0000256" key="1">
    <source>
        <dbReference type="ARBA" id="ARBA00004141"/>
    </source>
</evidence>
<protein>
    <submittedName>
        <fullName evidence="7">Unannotated protein</fullName>
    </submittedName>
</protein>
<feature type="transmembrane region" description="Helical" evidence="6">
    <location>
        <begin position="106"/>
        <end position="126"/>
    </location>
</feature>
<feature type="transmembrane region" description="Helical" evidence="6">
    <location>
        <begin position="219"/>
        <end position="241"/>
    </location>
</feature>
<evidence type="ECO:0000313" key="7">
    <source>
        <dbReference type="EMBL" id="CAB4334694.1"/>
    </source>
</evidence>
<keyword evidence="4 6" id="KW-1133">Transmembrane helix</keyword>
<sequence>MVLTAGPLLVRDFEDTMSTTTIIRKPDAAKSESAVGFQLPFDLVLVLATAGLAICSVLTIAAATATDVPGSPDYFVVRQLVYFGVGGLLAVALWRTDYSRLRELKYFFYGALILSILTVIAFGSVARGSRRAIDLPLFSFQASELGKVLLVVSLSAFTIDMTRRAADSRTTARLVAIGLAPAALVMLQPDLGSALVFVAITATILFIAGVPWQHFAAAGAVAVAAVVLALAVLPSAGINVLHSYQKDRLTAFLHPSETSGREGYQQNQSRIAIGSGEKTGRGASATQTKYNFLPEHHTDFIFAVVGERWGFAGAALVLSLYALMIWRALRILTMAKNLYGALLAGGIVAMLMFQVFVNVGMTVGIMPITGIPLPLMSYGGSSLIATMLAVGLLQSIYAQGRNAAMSQGRVLTFQ</sequence>
<gene>
    <name evidence="7" type="ORF">UFOPK3547_00085</name>
</gene>
<feature type="transmembrane region" description="Helical" evidence="6">
    <location>
        <begin position="75"/>
        <end position="94"/>
    </location>
</feature>